<dbReference type="Proteomes" id="UP000030185">
    <property type="component" value="Unassembled WGS sequence"/>
</dbReference>
<accession>A0A098L9J8</accession>
<reference evidence="2 3" key="1">
    <citation type="submission" date="2014-09" db="EMBL/GenBank/DDBJ databases">
        <title>Sporocytophaga myxococcoides PG-01 genome sequencing.</title>
        <authorList>
            <person name="Liu L."/>
            <person name="Gao P.J."/>
            <person name="Chen G.J."/>
            <person name="Wang L.S."/>
        </authorList>
    </citation>
    <scope>NUCLEOTIDE SEQUENCE [LARGE SCALE GENOMIC DNA]</scope>
    <source>
        <strain evidence="2 3">PG-01</strain>
    </source>
</reference>
<organism evidence="2 3">
    <name type="scientific">Sporocytophaga myxococcoides</name>
    <dbReference type="NCBI Taxonomy" id="153721"/>
    <lineage>
        <taxon>Bacteria</taxon>
        <taxon>Pseudomonadati</taxon>
        <taxon>Bacteroidota</taxon>
        <taxon>Cytophagia</taxon>
        <taxon>Cytophagales</taxon>
        <taxon>Cytophagaceae</taxon>
        <taxon>Sporocytophaga</taxon>
    </lineage>
</organism>
<dbReference type="InterPro" id="IPR018649">
    <property type="entry name" value="SHOCT"/>
</dbReference>
<protein>
    <recommendedName>
        <fullName evidence="1">SHOCT domain-containing protein</fullName>
    </recommendedName>
</protein>
<dbReference type="AlphaFoldDB" id="A0A098L9J8"/>
<sequence length="174" mass="19532">MFSSCAANYQRYGKTPCENLSTSNESLRKIALETGSKEEDIVLTDSSLRYNTRKEIIFPDIKKVIVTTGRKSIAKGRKYRLIVVMKNSFKRHHLTTFDYFLAVDAYSTLECAAGIPAGQTTKSINLSSPNPVPQTSQQLSLSEKYELIAKLKTLLDSGAITQQEFDAEKRKLLE</sequence>
<evidence type="ECO:0000313" key="2">
    <source>
        <dbReference type="EMBL" id="GAL83631.1"/>
    </source>
</evidence>
<evidence type="ECO:0000259" key="1">
    <source>
        <dbReference type="Pfam" id="PF09851"/>
    </source>
</evidence>
<dbReference type="RefSeq" id="WP_045458765.1">
    <property type="nucleotide sequence ID" value="NZ_BBLT01000001.1"/>
</dbReference>
<evidence type="ECO:0000313" key="3">
    <source>
        <dbReference type="Proteomes" id="UP000030185"/>
    </source>
</evidence>
<dbReference type="EMBL" id="BBLT01000001">
    <property type="protein sequence ID" value="GAL83631.1"/>
    <property type="molecule type" value="Genomic_DNA"/>
</dbReference>
<feature type="domain" description="SHOCT" evidence="1">
    <location>
        <begin position="148"/>
        <end position="173"/>
    </location>
</feature>
<proteinExistence type="predicted"/>
<keyword evidence="3" id="KW-1185">Reference proteome</keyword>
<dbReference type="Pfam" id="PF09851">
    <property type="entry name" value="SHOCT"/>
    <property type="match status" value="1"/>
</dbReference>
<name>A0A098L9J8_9BACT</name>
<gene>
    <name evidence="2" type="ORF">MYP_858</name>
</gene>
<comment type="caution">
    <text evidence="2">The sequence shown here is derived from an EMBL/GenBank/DDBJ whole genome shotgun (WGS) entry which is preliminary data.</text>
</comment>